<reference evidence="3" key="2">
    <citation type="journal article" date="2021" name="PeerJ">
        <title>Extensive microbial diversity within the chicken gut microbiome revealed by metagenomics and culture.</title>
        <authorList>
            <person name="Gilroy R."/>
            <person name="Ravi A."/>
            <person name="Getino M."/>
            <person name="Pursley I."/>
            <person name="Horton D.L."/>
            <person name="Alikhan N.F."/>
            <person name="Baker D."/>
            <person name="Gharbi K."/>
            <person name="Hall N."/>
            <person name="Watson M."/>
            <person name="Adriaenssens E.M."/>
            <person name="Foster-Nyarko E."/>
            <person name="Jarju S."/>
            <person name="Secka A."/>
            <person name="Antonio M."/>
            <person name="Oren A."/>
            <person name="Chaudhuri R.R."/>
            <person name="La Ragione R."/>
            <person name="Hildebrand F."/>
            <person name="Pallen M.J."/>
        </authorList>
    </citation>
    <scope>NUCLEOTIDE SEQUENCE</scope>
    <source>
        <strain evidence="3">517</strain>
    </source>
</reference>
<dbReference type="PANTHER" id="PTHR47618:SF1">
    <property type="entry name" value="BIFUNCTIONAL OLIGORIBONUCLEASE AND PAP PHOSPHATASE NRNA"/>
    <property type="match status" value="1"/>
</dbReference>
<dbReference type="AlphaFoldDB" id="A0A940DHI8"/>
<dbReference type="Pfam" id="PF01368">
    <property type="entry name" value="DHH"/>
    <property type="match status" value="1"/>
</dbReference>
<protein>
    <submittedName>
        <fullName evidence="3">Bifunctional oligoribonuclease/PAP phosphatase NrnA</fullName>
    </submittedName>
</protein>
<proteinExistence type="predicted"/>
<dbReference type="GO" id="GO:0003676">
    <property type="term" value="F:nucleic acid binding"/>
    <property type="evidence" value="ECO:0007669"/>
    <property type="project" value="InterPro"/>
</dbReference>
<dbReference type="InterPro" id="IPR003156">
    <property type="entry name" value="DHHA1_dom"/>
</dbReference>
<dbReference type="PANTHER" id="PTHR47618">
    <property type="entry name" value="BIFUNCTIONAL OLIGORIBONUCLEASE AND PAP PHOSPHATASE NRNA"/>
    <property type="match status" value="1"/>
</dbReference>
<evidence type="ECO:0000313" key="3">
    <source>
        <dbReference type="EMBL" id="MBO8424529.1"/>
    </source>
</evidence>
<reference evidence="3" key="1">
    <citation type="submission" date="2020-10" db="EMBL/GenBank/DDBJ databases">
        <authorList>
            <person name="Gilroy R."/>
        </authorList>
    </citation>
    <scope>NUCLEOTIDE SEQUENCE</scope>
    <source>
        <strain evidence="3">517</strain>
    </source>
</reference>
<evidence type="ECO:0000313" key="4">
    <source>
        <dbReference type="Proteomes" id="UP000727857"/>
    </source>
</evidence>
<dbReference type="InterPro" id="IPR038763">
    <property type="entry name" value="DHH_sf"/>
</dbReference>
<dbReference type="Gene3D" id="3.90.1640.10">
    <property type="entry name" value="inorganic pyrophosphatase (n-terminal core)"/>
    <property type="match status" value="1"/>
</dbReference>
<dbReference type="InterPro" id="IPR001667">
    <property type="entry name" value="DDH_dom"/>
</dbReference>
<accession>A0A940DHI8</accession>
<dbReference type="EMBL" id="JADINF010000149">
    <property type="protein sequence ID" value="MBO8424529.1"/>
    <property type="molecule type" value="Genomic_DNA"/>
</dbReference>
<gene>
    <name evidence="3" type="ORF">IAB16_05875</name>
</gene>
<sequence length="326" mass="36099">MYERITKRLFSAESVAVFMHINPDGDCVGSSLAMYAYLKNLGKTVDVYVEKKEDIRENLRILPNIEAIGVCEGKRYDLGIALDCGSASRMGNASAKVYFDKCDERICFDHHETSEPFADETVFENVAATAQILYKFFKENDASAIDKDVATCLYAGLLTDTGAFAFSNTSDETLRIALELRSYGIDAYRLLYKLVKEERREIFELRNRVLGKAKFFLDDRMGLIAFMRSDFEATGTQDKDTEGIINSLINIEGVKIAVSVAEMADKRAFKVGIRTKDGVNAGKYAALFGGGGHANASGCRIYADYDETVKRLTEAAKLVLDGDGAE</sequence>
<name>A0A940DHI8_9FIRM</name>
<feature type="domain" description="DHHA1" evidence="2">
    <location>
        <begin position="234"/>
        <end position="317"/>
    </location>
</feature>
<evidence type="ECO:0000259" key="1">
    <source>
        <dbReference type="Pfam" id="PF01368"/>
    </source>
</evidence>
<organism evidence="3 4">
    <name type="scientific">Candidatus Stercoripulliclostridium pullicola</name>
    <dbReference type="NCBI Taxonomy" id="2840953"/>
    <lineage>
        <taxon>Bacteria</taxon>
        <taxon>Bacillati</taxon>
        <taxon>Bacillota</taxon>
        <taxon>Clostridia</taxon>
        <taxon>Eubacteriales</taxon>
        <taxon>Candidatus Stercoripulliclostridium</taxon>
    </lineage>
</organism>
<evidence type="ECO:0000259" key="2">
    <source>
        <dbReference type="Pfam" id="PF02272"/>
    </source>
</evidence>
<dbReference type="SUPFAM" id="SSF64182">
    <property type="entry name" value="DHH phosphoesterases"/>
    <property type="match status" value="1"/>
</dbReference>
<comment type="caution">
    <text evidence="3">The sequence shown here is derived from an EMBL/GenBank/DDBJ whole genome shotgun (WGS) entry which is preliminary data.</text>
</comment>
<dbReference type="Gene3D" id="3.10.310.30">
    <property type="match status" value="1"/>
</dbReference>
<feature type="domain" description="DDH" evidence="1">
    <location>
        <begin position="15"/>
        <end position="156"/>
    </location>
</feature>
<dbReference type="Proteomes" id="UP000727857">
    <property type="component" value="Unassembled WGS sequence"/>
</dbReference>
<dbReference type="Pfam" id="PF02272">
    <property type="entry name" value="DHHA1"/>
    <property type="match status" value="1"/>
</dbReference>
<dbReference type="InterPro" id="IPR051319">
    <property type="entry name" value="Oligoribo/pAp-PDE_c-di-AMP_PDE"/>
</dbReference>